<keyword evidence="7 9" id="KW-0472">Membrane</keyword>
<reference evidence="10 11" key="1">
    <citation type="submission" date="2024-02" db="EMBL/GenBank/DDBJ databases">
        <title>Chromosome-level genome assembly of the Eurasian Minnow (Phoxinus phoxinus).</title>
        <authorList>
            <person name="Oriowo T.O."/>
            <person name="Martin S."/>
            <person name="Stange M."/>
            <person name="Chrysostomakis Y."/>
            <person name="Brown T."/>
            <person name="Winkler S."/>
            <person name="Kukowka S."/>
            <person name="Myers E.W."/>
            <person name="Bohne A."/>
        </authorList>
    </citation>
    <scope>NUCLEOTIDE SEQUENCE [LARGE SCALE GENOMIC DNA]</scope>
    <source>
        <strain evidence="10">ZFMK-TIS-60720</strain>
        <tissue evidence="10">Whole Organism</tissue>
    </source>
</reference>
<dbReference type="InterPro" id="IPR029569">
    <property type="entry name" value="CALHM"/>
</dbReference>
<evidence type="ECO:0000256" key="2">
    <source>
        <dbReference type="ARBA" id="ARBA00008497"/>
    </source>
</evidence>
<sequence>MLQKDQKMAVIKKKTKITMQSAGVSLLLLGFQVLMGVKFACPCRFWWNQGVALLIVTVPAFFAGLMMHLFLRFQKQNNSELSEGQDNTGISKSGKKLHCMIRFIPSLLWVCVFLIDGDYLACGLTSWNGQYSCDTDVHPNCVSWCKPESNQGTDETGKYIYTQFTINISKSLGYGLALLSCSILCIILYMSKGNNRSGTSVSRQQRPEEVVETETIALQVPQSV</sequence>
<evidence type="ECO:0000256" key="7">
    <source>
        <dbReference type="ARBA" id="ARBA00023136"/>
    </source>
</evidence>
<dbReference type="GO" id="GO:0034220">
    <property type="term" value="P:monoatomic ion transmembrane transport"/>
    <property type="evidence" value="ECO:0007669"/>
    <property type="project" value="UniProtKB-KW"/>
</dbReference>
<evidence type="ECO:0000256" key="8">
    <source>
        <dbReference type="ARBA" id="ARBA00023303"/>
    </source>
</evidence>
<keyword evidence="3" id="KW-0813">Transport</keyword>
<proteinExistence type="inferred from homology"/>
<comment type="subcellular location">
    <subcellularLocation>
        <location evidence="1">Membrane</location>
        <topology evidence="1">Multi-pass membrane protein</topology>
    </subcellularLocation>
</comment>
<evidence type="ECO:0000256" key="1">
    <source>
        <dbReference type="ARBA" id="ARBA00004141"/>
    </source>
</evidence>
<evidence type="ECO:0000313" key="11">
    <source>
        <dbReference type="Proteomes" id="UP001364617"/>
    </source>
</evidence>
<gene>
    <name evidence="10" type="ORF">R3I93_017079</name>
</gene>
<accession>A0AAN9CJC0</accession>
<keyword evidence="11" id="KW-1185">Reference proteome</keyword>
<keyword evidence="6" id="KW-0406">Ion transport</keyword>
<feature type="transmembrane region" description="Helical" evidence="9">
    <location>
        <begin position="172"/>
        <end position="190"/>
    </location>
</feature>
<feature type="transmembrane region" description="Helical" evidence="9">
    <location>
        <begin position="50"/>
        <end position="71"/>
    </location>
</feature>
<evidence type="ECO:0000256" key="4">
    <source>
        <dbReference type="ARBA" id="ARBA00022692"/>
    </source>
</evidence>
<keyword evidence="4 9" id="KW-0812">Transmembrane</keyword>
<comment type="similarity">
    <text evidence="2">Belongs to the CALHM family.</text>
</comment>
<evidence type="ECO:0000313" key="10">
    <source>
        <dbReference type="EMBL" id="KAK7136902.1"/>
    </source>
</evidence>
<evidence type="ECO:0000256" key="3">
    <source>
        <dbReference type="ARBA" id="ARBA00022448"/>
    </source>
</evidence>
<evidence type="ECO:0000256" key="9">
    <source>
        <dbReference type="SAM" id="Phobius"/>
    </source>
</evidence>
<dbReference type="GO" id="GO:1904669">
    <property type="term" value="P:ATP export"/>
    <property type="evidence" value="ECO:0007669"/>
    <property type="project" value="UniProtKB-ARBA"/>
</dbReference>
<evidence type="ECO:0000256" key="5">
    <source>
        <dbReference type="ARBA" id="ARBA00022989"/>
    </source>
</evidence>
<dbReference type="Proteomes" id="UP001364617">
    <property type="component" value="Unassembled WGS sequence"/>
</dbReference>
<keyword evidence="8" id="KW-0407">Ion channel</keyword>
<keyword evidence="5 9" id="KW-1133">Transmembrane helix</keyword>
<protein>
    <submittedName>
        <fullName evidence="10">Uncharacterized protein</fullName>
    </submittedName>
</protein>
<dbReference type="EMBL" id="JAYKXH010000018">
    <property type="protein sequence ID" value="KAK7136902.1"/>
    <property type="molecule type" value="Genomic_DNA"/>
</dbReference>
<dbReference type="AlphaFoldDB" id="A0AAN9CJC0"/>
<comment type="caution">
    <text evidence="10">The sequence shown here is derived from an EMBL/GenBank/DDBJ whole genome shotgun (WGS) entry which is preliminary data.</text>
</comment>
<name>A0AAN9CJC0_9TELE</name>
<dbReference type="GO" id="GO:0016020">
    <property type="term" value="C:membrane"/>
    <property type="evidence" value="ECO:0007669"/>
    <property type="project" value="UniProtKB-SubCell"/>
</dbReference>
<dbReference type="Pfam" id="PF14798">
    <property type="entry name" value="Ca_hom_mod"/>
    <property type="match status" value="1"/>
</dbReference>
<evidence type="ECO:0000256" key="6">
    <source>
        <dbReference type="ARBA" id="ARBA00023065"/>
    </source>
</evidence>
<organism evidence="10 11">
    <name type="scientific">Phoxinus phoxinus</name>
    <name type="common">Eurasian minnow</name>
    <dbReference type="NCBI Taxonomy" id="58324"/>
    <lineage>
        <taxon>Eukaryota</taxon>
        <taxon>Metazoa</taxon>
        <taxon>Chordata</taxon>
        <taxon>Craniata</taxon>
        <taxon>Vertebrata</taxon>
        <taxon>Euteleostomi</taxon>
        <taxon>Actinopterygii</taxon>
        <taxon>Neopterygii</taxon>
        <taxon>Teleostei</taxon>
        <taxon>Ostariophysi</taxon>
        <taxon>Cypriniformes</taxon>
        <taxon>Leuciscidae</taxon>
        <taxon>Phoxininae</taxon>
        <taxon>Phoxinus</taxon>
    </lineage>
</organism>